<dbReference type="Proteomes" id="UP000727907">
    <property type="component" value="Unassembled WGS sequence"/>
</dbReference>
<dbReference type="EMBL" id="JAHOPB010000002">
    <property type="protein sequence ID" value="MBU8875900.1"/>
    <property type="molecule type" value="Genomic_DNA"/>
</dbReference>
<reference evidence="1 2" key="1">
    <citation type="submission" date="2021-06" db="EMBL/GenBank/DDBJ databases">
        <authorList>
            <person name="Lee D.H."/>
        </authorList>
    </citation>
    <scope>NUCLEOTIDE SEQUENCE [LARGE SCALE GENOMIC DNA]</scope>
    <source>
        <strain evidence="1 2">MMS21-HV4-11</strain>
    </source>
</reference>
<accession>A0ABS6IPG3</accession>
<dbReference type="Pfam" id="PF06282">
    <property type="entry name" value="DUF1036"/>
    <property type="match status" value="1"/>
</dbReference>
<name>A0ABS6IPG3_9HYPH</name>
<keyword evidence="2" id="KW-1185">Reference proteome</keyword>
<dbReference type="InterPro" id="IPR009380">
    <property type="entry name" value="DUF1036"/>
</dbReference>
<comment type="caution">
    <text evidence="1">The sequence shown here is derived from an EMBL/GenBank/DDBJ whole genome shotgun (WGS) entry which is preliminary data.</text>
</comment>
<protein>
    <submittedName>
        <fullName evidence="1">DUF1036 domain-containing protein</fullName>
    </submittedName>
</protein>
<proteinExistence type="predicted"/>
<sequence length="109" mass="12129">MTAREIEVAKALDTGVSDGTSRIVISEGWYKLPPNACTFLWTGPLQYGQYLVYAQDKVSGREWTGTVPVCVAPQAFTIRASTCGPNHQRRLFRQVAVGRQNGWTHNFTP</sequence>
<gene>
    <name evidence="1" type="ORF">KQ910_19160</name>
</gene>
<evidence type="ECO:0000313" key="2">
    <source>
        <dbReference type="Proteomes" id="UP000727907"/>
    </source>
</evidence>
<evidence type="ECO:0000313" key="1">
    <source>
        <dbReference type="EMBL" id="MBU8875900.1"/>
    </source>
</evidence>
<organism evidence="1 2">
    <name type="scientific">Reyranella humidisoli</name>
    <dbReference type="NCBI Taxonomy" id="2849149"/>
    <lineage>
        <taxon>Bacteria</taxon>
        <taxon>Pseudomonadati</taxon>
        <taxon>Pseudomonadota</taxon>
        <taxon>Alphaproteobacteria</taxon>
        <taxon>Hyphomicrobiales</taxon>
        <taxon>Reyranellaceae</taxon>
        <taxon>Reyranella</taxon>
    </lineage>
</organism>